<dbReference type="InterPro" id="IPR020056">
    <property type="entry name" value="Rbsml_bL25/Gln-tRNA_synth_N"/>
</dbReference>
<proteinExistence type="inferred from homology"/>
<dbReference type="KEGG" id="aoe:Clos_0044"/>
<keyword evidence="9" id="KW-1185">Reference proteome</keyword>
<dbReference type="Pfam" id="PF01386">
    <property type="entry name" value="Ribosomal_L25p"/>
    <property type="match status" value="1"/>
</dbReference>
<dbReference type="InterPro" id="IPR020930">
    <property type="entry name" value="Ribosomal_uL5_bac-type"/>
</dbReference>
<comment type="subunit">
    <text evidence="5">Part of the 50S ribosomal subunit; part of the 5S rRNA/L5/L18/L25 subcomplex. Contacts the 5S rRNA. Binds to the 5S rRNA independently of L5 and L18.</text>
</comment>
<dbReference type="HAMAP" id="MF_01334">
    <property type="entry name" value="Ribosomal_bL25_CTC"/>
    <property type="match status" value="1"/>
</dbReference>
<evidence type="ECO:0000259" key="7">
    <source>
        <dbReference type="Pfam" id="PF14693"/>
    </source>
</evidence>
<accession>A8MEE3</accession>
<gene>
    <name evidence="5" type="primary">rplY</name>
    <name evidence="5" type="synonym">ctc</name>
    <name evidence="8" type="ordered locus">Clos_0044</name>
</gene>
<dbReference type="NCBIfam" id="TIGR00731">
    <property type="entry name" value="bL25_bact_ctc"/>
    <property type="match status" value="1"/>
</dbReference>
<dbReference type="HOGENOM" id="CLU_075939_2_1_9"/>
<evidence type="ECO:0000256" key="5">
    <source>
        <dbReference type="HAMAP-Rule" id="MF_01334"/>
    </source>
</evidence>
<dbReference type="Proteomes" id="UP000000269">
    <property type="component" value="Chromosome"/>
</dbReference>
<dbReference type="InterPro" id="IPR001021">
    <property type="entry name" value="Ribosomal_bL25_long"/>
</dbReference>
<organism evidence="8 9">
    <name type="scientific">Alkaliphilus oremlandii (strain OhILAs)</name>
    <name type="common">Clostridium oremlandii (strain OhILAs)</name>
    <dbReference type="NCBI Taxonomy" id="350688"/>
    <lineage>
        <taxon>Bacteria</taxon>
        <taxon>Bacillati</taxon>
        <taxon>Bacillota</taxon>
        <taxon>Clostridia</taxon>
        <taxon>Peptostreptococcales</taxon>
        <taxon>Natronincolaceae</taxon>
        <taxon>Alkaliphilus</taxon>
    </lineage>
</organism>
<dbReference type="PANTHER" id="PTHR33284">
    <property type="entry name" value="RIBOSOMAL PROTEIN L25/GLN-TRNA SYNTHETASE, ANTI-CODON-BINDING DOMAIN-CONTAINING PROTEIN"/>
    <property type="match status" value="1"/>
</dbReference>
<reference evidence="9" key="1">
    <citation type="submission" date="2007-10" db="EMBL/GenBank/DDBJ databases">
        <title>Complete genome of Alkaliphilus oremlandii OhILAs.</title>
        <authorList>
            <person name="Copeland A."/>
            <person name="Lucas S."/>
            <person name="Lapidus A."/>
            <person name="Barry K."/>
            <person name="Detter J.C."/>
            <person name="Glavina del Rio T."/>
            <person name="Hammon N."/>
            <person name="Israni S."/>
            <person name="Dalin E."/>
            <person name="Tice H."/>
            <person name="Pitluck S."/>
            <person name="Chain P."/>
            <person name="Malfatti S."/>
            <person name="Shin M."/>
            <person name="Vergez L."/>
            <person name="Schmutz J."/>
            <person name="Larimer F."/>
            <person name="Land M."/>
            <person name="Hauser L."/>
            <person name="Kyrpides N."/>
            <person name="Mikhailova N."/>
            <person name="Stolz J.F."/>
            <person name="Dawson A."/>
            <person name="Fisher E."/>
            <person name="Crable B."/>
            <person name="Perera E."/>
            <person name="Lisak J."/>
            <person name="Ranganathan M."/>
            <person name="Basu P."/>
            <person name="Richardson P."/>
        </authorList>
    </citation>
    <scope>NUCLEOTIDE SEQUENCE [LARGE SCALE GENOMIC DNA]</scope>
    <source>
        <strain evidence="9">OhILAs</strain>
    </source>
</reference>
<dbReference type="GO" id="GO:0022625">
    <property type="term" value="C:cytosolic large ribosomal subunit"/>
    <property type="evidence" value="ECO:0007669"/>
    <property type="project" value="TreeGrafter"/>
</dbReference>
<dbReference type="eggNOG" id="COG1825">
    <property type="taxonomic scope" value="Bacteria"/>
</dbReference>
<dbReference type="GO" id="GO:0003735">
    <property type="term" value="F:structural constituent of ribosome"/>
    <property type="evidence" value="ECO:0007669"/>
    <property type="project" value="InterPro"/>
</dbReference>
<keyword evidence="1 5" id="KW-0699">rRNA-binding</keyword>
<dbReference type="GO" id="GO:0008097">
    <property type="term" value="F:5S rRNA binding"/>
    <property type="evidence" value="ECO:0007669"/>
    <property type="project" value="InterPro"/>
</dbReference>
<dbReference type="GO" id="GO:0006412">
    <property type="term" value="P:translation"/>
    <property type="evidence" value="ECO:0007669"/>
    <property type="project" value="UniProtKB-UniRule"/>
</dbReference>
<dbReference type="InterPro" id="IPR020057">
    <property type="entry name" value="Ribosomal_bL25_b-dom"/>
</dbReference>
<name>A8MEE3_ALKOO</name>
<evidence type="ECO:0000256" key="4">
    <source>
        <dbReference type="ARBA" id="ARBA00023274"/>
    </source>
</evidence>
<dbReference type="Pfam" id="PF14693">
    <property type="entry name" value="Ribosomal_TL5_C"/>
    <property type="match status" value="1"/>
</dbReference>
<comment type="similarity">
    <text evidence="5">Belongs to the bacterial ribosomal protein bL25 family. CTC subfamily.</text>
</comment>
<evidence type="ECO:0000256" key="1">
    <source>
        <dbReference type="ARBA" id="ARBA00022730"/>
    </source>
</evidence>
<dbReference type="RefSeq" id="WP_012157929.1">
    <property type="nucleotide sequence ID" value="NC_009922.1"/>
</dbReference>
<dbReference type="InterPro" id="IPR037121">
    <property type="entry name" value="Ribosomal_bL25_C"/>
</dbReference>
<sequence length="197" mass="22691">MATPVLNIELRDFKGKNQMLKTRRSGNVPGVVYSRGEKTKKVLFNEREMEKILSRYGQSMKIALNLGGERFFAIIKEIQKGSIHNEILHIDFQTLDENEKVKIQMPIQIIHREEVESSVRLMQMNMNEVEIQTYPRYLPDKVELDATKLNEKDVLTIADLDIAENEHIEILEDREKVIASFAYISNKAEVAATEAEA</sequence>
<protein>
    <recommendedName>
        <fullName evidence="5">Large ribosomal subunit protein bL25</fullName>
    </recommendedName>
    <alternativeName>
        <fullName evidence="5">General stress protein CTC</fullName>
    </alternativeName>
</protein>
<dbReference type="Gene3D" id="2.40.240.10">
    <property type="entry name" value="Ribosomal Protein L25, Chain P"/>
    <property type="match status" value="1"/>
</dbReference>
<dbReference type="Gene3D" id="2.170.120.20">
    <property type="entry name" value="Ribosomal protein L25, beta domain"/>
    <property type="match status" value="1"/>
</dbReference>
<keyword evidence="4 5" id="KW-0687">Ribonucleoprotein</keyword>
<evidence type="ECO:0000313" key="8">
    <source>
        <dbReference type="EMBL" id="ABW17614.1"/>
    </source>
</evidence>
<evidence type="ECO:0000313" key="9">
    <source>
        <dbReference type="Proteomes" id="UP000000269"/>
    </source>
</evidence>
<dbReference type="EMBL" id="CP000853">
    <property type="protein sequence ID" value="ABW17614.1"/>
    <property type="molecule type" value="Genomic_DNA"/>
</dbReference>
<feature type="domain" description="Large ribosomal subunit protein bL25 L25" evidence="6">
    <location>
        <begin position="6"/>
        <end position="92"/>
    </location>
</feature>
<evidence type="ECO:0000256" key="2">
    <source>
        <dbReference type="ARBA" id="ARBA00022884"/>
    </source>
</evidence>
<dbReference type="AlphaFoldDB" id="A8MEE3"/>
<comment type="function">
    <text evidence="5">This is one of the proteins that binds to the 5S RNA in the ribosome where it forms part of the central protuberance.</text>
</comment>
<evidence type="ECO:0000259" key="6">
    <source>
        <dbReference type="Pfam" id="PF01386"/>
    </source>
</evidence>
<dbReference type="PANTHER" id="PTHR33284:SF1">
    <property type="entry name" value="RIBOSOMAL PROTEIN L25_GLN-TRNA SYNTHETASE, ANTI-CODON-BINDING DOMAIN-CONTAINING PROTEIN"/>
    <property type="match status" value="1"/>
</dbReference>
<dbReference type="InterPro" id="IPR029751">
    <property type="entry name" value="Ribosomal_L25_dom"/>
</dbReference>
<evidence type="ECO:0000256" key="3">
    <source>
        <dbReference type="ARBA" id="ARBA00022980"/>
    </source>
</evidence>
<dbReference type="STRING" id="350688.Clos_0044"/>
<dbReference type="SUPFAM" id="SSF50715">
    <property type="entry name" value="Ribosomal protein L25-like"/>
    <property type="match status" value="1"/>
</dbReference>
<dbReference type="InterPro" id="IPR011035">
    <property type="entry name" value="Ribosomal_bL25/Gln-tRNA_synth"/>
</dbReference>
<keyword evidence="3 5" id="KW-0689">Ribosomal protein</keyword>
<dbReference type="OrthoDB" id="9790002at2"/>
<dbReference type="CDD" id="cd00495">
    <property type="entry name" value="Ribosomal_L25_TL5_CTC"/>
    <property type="match status" value="1"/>
</dbReference>
<feature type="domain" description="Large ribosomal subunit protein bL25 beta" evidence="7">
    <location>
        <begin position="100"/>
        <end position="181"/>
    </location>
</feature>
<keyword evidence="2 5" id="KW-0694">RNA-binding</keyword>